<dbReference type="Proteomes" id="UP000290958">
    <property type="component" value="Unassembled WGS sequence"/>
</dbReference>
<dbReference type="RefSeq" id="WP_129405281.1">
    <property type="nucleotide sequence ID" value="NZ_SBKP01000025.1"/>
</dbReference>
<dbReference type="OrthoDB" id="8611097at2"/>
<comment type="caution">
    <text evidence="1">The sequence shown here is derived from an EMBL/GenBank/DDBJ whole genome shotgun (WGS) entry which is preliminary data.</text>
</comment>
<name>A0A4Q1KEK3_9SPHN</name>
<dbReference type="AlphaFoldDB" id="A0A4Q1KEK3"/>
<accession>A0A4Q1KEK3</accession>
<sequence length="206" mass="22916">MLPKKGRKLPAWEGALASRQAYAEVIANLLRKEHGDTHRAVKQLMRLTDASERSAKHWMAAQHGPDTVFFLRLVATSPVIRAFVLGIIESQQSAPAETVIVAQSRSLSGHGHRDEEGLGRYWPNPDPISGPLSGPVNDPINDGLNERQRWILDRVARHLPTRARDVAAHWQVSIKSARRDLAGLCACNLLHFVGARKNGRYHLVRA</sequence>
<reference evidence="2" key="1">
    <citation type="submission" date="2019-01" db="EMBL/GenBank/DDBJ databases">
        <title>Cytophagaceae bacterium strain CAR-16.</title>
        <authorList>
            <person name="Chen W.-M."/>
        </authorList>
    </citation>
    <scope>NUCLEOTIDE SEQUENCE [LARGE SCALE GENOMIC DNA]</scope>
    <source>
        <strain evidence="2">CHR27</strain>
    </source>
</reference>
<proteinExistence type="predicted"/>
<evidence type="ECO:0000313" key="2">
    <source>
        <dbReference type="Proteomes" id="UP000290958"/>
    </source>
</evidence>
<keyword evidence="2" id="KW-1185">Reference proteome</keyword>
<protein>
    <recommendedName>
        <fullName evidence="3">DeoR family transcriptional regulator</fullName>
    </recommendedName>
</protein>
<evidence type="ECO:0000313" key="1">
    <source>
        <dbReference type="EMBL" id="RXR24949.1"/>
    </source>
</evidence>
<dbReference type="EMBL" id="SBKP01000025">
    <property type="protein sequence ID" value="RXR24949.1"/>
    <property type="molecule type" value="Genomic_DNA"/>
</dbReference>
<evidence type="ECO:0008006" key="3">
    <source>
        <dbReference type="Google" id="ProtNLM"/>
    </source>
</evidence>
<organism evidence="1 2">
    <name type="scientific">Sphingobium fluviale</name>
    <dbReference type="NCBI Taxonomy" id="2506423"/>
    <lineage>
        <taxon>Bacteria</taxon>
        <taxon>Pseudomonadati</taxon>
        <taxon>Pseudomonadota</taxon>
        <taxon>Alphaproteobacteria</taxon>
        <taxon>Sphingomonadales</taxon>
        <taxon>Sphingomonadaceae</taxon>
        <taxon>Sphingobium</taxon>
    </lineage>
</organism>
<gene>
    <name evidence="1" type="ORF">EQG66_14740</name>
</gene>